<dbReference type="AlphaFoldDB" id="A0A6J4RQU9"/>
<dbReference type="GO" id="GO:0004775">
    <property type="term" value="F:succinate-CoA ligase (ADP-forming) activity"/>
    <property type="evidence" value="ECO:0007669"/>
    <property type="project" value="UniProtKB-EC"/>
</dbReference>
<feature type="compositionally biased region" description="Basic residues" evidence="1">
    <location>
        <begin position="95"/>
        <end position="106"/>
    </location>
</feature>
<keyword evidence="2" id="KW-0436">Ligase</keyword>
<dbReference type="EC" id="6.2.1.5" evidence="2"/>
<name>A0A6J4RQU9_9ACTN</name>
<feature type="compositionally biased region" description="Basic and acidic residues" evidence="1">
    <location>
        <begin position="1"/>
        <end position="12"/>
    </location>
</feature>
<reference evidence="2" key="1">
    <citation type="submission" date="2020-02" db="EMBL/GenBank/DDBJ databases">
        <authorList>
            <person name="Meier V. D."/>
        </authorList>
    </citation>
    <scope>NUCLEOTIDE SEQUENCE</scope>
    <source>
        <strain evidence="2">AVDCRST_MAG12</strain>
    </source>
</reference>
<feature type="compositionally biased region" description="Basic residues" evidence="1">
    <location>
        <begin position="32"/>
        <end position="41"/>
    </location>
</feature>
<protein>
    <submittedName>
        <fullName evidence="2">Succinyl-CoA ligase [ADP-forming] alpha chain</fullName>
        <ecNumber evidence="2">6.2.1.5</ecNumber>
    </submittedName>
</protein>
<accession>A0A6J4RQU9</accession>
<feature type="compositionally biased region" description="Basic residues" evidence="1">
    <location>
        <begin position="78"/>
        <end position="88"/>
    </location>
</feature>
<sequence length="120" mass="13743">ERPGRHEHEAVRLRHHRPGGHLPRAEQPALRHAGRLGRHPRQGGPGRRRDPRLQHLPQGRRGDRGEHRHGVRAAALRCRLHPRGGRRGHRDDHLHHRGHPRPRRAAGLRAPAAPARRAPR</sequence>
<proteinExistence type="predicted"/>
<organism evidence="2">
    <name type="scientific">uncultured Rubrobacteraceae bacterium</name>
    <dbReference type="NCBI Taxonomy" id="349277"/>
    <lineage>
        <taxon>Bacteria</taxon>
        <taxon>Bacillati</taxon>
        <taxon>Actinomycetota</taxon>
        <taxon>Rubrobacteria</taxon>
        <taxon>Rubrobacterales</taxon>
        <taxon>Rubrobacteraceae</taxon>
        <taxon>environmental samples</taxon>
    </lineage>
</organism>
<gene>
    <name evidence="2" type="ORF">AVDCRST_MAG12-997</name>
</gene>
<feature type="compositionally biased region" description="Low complexity" evidence="1">
    <location>
        <begin position="107"/>
        <end position="120"/>
    </location>
</feature>
<feature type="non-terminal residue" evidence="2">
    <location>
        <position position="120"/>
    </location>
</feature>
<evidence type="ECO:0000313" key="2">
    <source>
        <dbReference type="EMBL" id="CAA9473874.1"/>
    </source>
</evidence>
<dbReference type="EMBL" id="CADCVK010000160">
    <property type="protein sequence ID" value="CAA9473874.1"/>
    <property type="molecule type" value="Genomic_DNA"/>
</dbReference>
<evidence type="ECO:0000256" key="1">
    <source>
        <dbReference type="SAM" id="MobiDB-lite"/>
    </source>
</evidence>
<feature type="region of interest" description="Disordered" evidence="1">
    <location>
        <begin position="1"/>
        <end position="120"/>
    </location>
</feature>
<feature type="non-terminal residue" evidence="2">
    <location>
        <position position="1"/>
    </location>
</feature>